<proteinExistence type="predicted"/>
<sequence length="119" mass="13676">MSLPPFDPPTLAELRNWYAQYRQDESVRRLILEVIRARRENERLDGLLTQALEAARRSGFERLSSDAGPLYEAADRVAVERWRVSPAAPVRHSPFGGMYEDDIDEDAPGIIARARQRQR</sequence>
<evidence type="ECO:0000313" key="2">
    <source>
        <dbReference type="Proteomes" id="UP000494119"/>
    </source>
</evidence>
<dbReference type="Proteomes" id="UP000494119">
    <property type="component" value="Unassembled WGS sequence"/>
</dbReference>
<evidence type="ECO:0000313" key="1">
    <source>
        <dbReference type="EMBL" id="CAB3810100.1"/>
    </source>
</evidence>
<name>A0A6J5H0N9_9BURK</name>
<reference evidence="1 2" key="1">
    <citation type="submission" date="2020-04" db="EMBL/GenBank/DDBJ databases">
        <authorList>
            <person name="De Canck E."/>
        </authorList>
    </citation>
    <scope>NUCLEOTIDE SEQUENCE [LARGE SCALE GENOMIC DNA]</scope>
    <source>
        <strain evidence="1 2">LMG 28688</strain>
    </source>
</reference>
<gene>
    <name evidence="1" type="ORF">LMG28688_07154</name>
</gene>
<dbReference type="RefSeq" id="WP_129561770.1">
    <property type="nucleotide sequence ID" value="NZ_CADIKL010000076.1"/>
</dbReference>
<accession>A0A6J5H0N9</accession>
<organism evidence="1 2">
    <name type="scientific">Paraburkholderia caffeinitolerans</name>
    <dbReference type="NCBI Taxonomy" id="1723730"/>
    <lineage>
        <taxon>Bacteria</taxon>
        <taxon>Pseudomonadati</taxon>
        <taxon>Pseudomonadota</taxon>
        <taxon>Betaproteobacteria</taxon>
        <taxon>Burkholderiales</taxon>
        <taxon>Burkholderiaceae</taxon>
        <taxon>Paraburkholderia</taxon>
    </lineage>
</organism>
<dbReference type="EMBL" id="CADIKL010000076">
    <property type="protein sequence ID" value="CAB3810100.1"/>
    <property type="molecule type" value="Genomic_DNA"/>
</dbReference>
<keyword evidence="2" id="KW-1185">Reference proteome</keyword>
<protein>
    <submittedName>
        <fullName evidence="1">Uncharacterized protein</fullName>
    </submittedName>
</protein>
<dbReference type="AlphaFoldDB" id="A0A6J5H0N9"/>